<protein>
    <recommendedName>
        <fullName evidence="1">PTM/DIR17-like Tudor domain-containing protein</fullName>
    </recommendedName>
</protein>
<accession>A0AAV8THR1</accession>
<dbReference type="PANTHER" id="PTHR37384:SF1">
    <property type="entry name" value="OS01G0835600 PROTEIN"/>
    <property type="match status" value="1"/>
</dbReference>
<dbReference type="EMBL" id="JAIWQS010000005">
    <property type="protein sequence ID" value="KAJ8766386.1"/>
    <property type="molecule type" value="Genomic_DNA"/>
</dbReference>
<dbReference type="CDD" id="cd20401">
    <property type="entry name" value="Tudor_AtPTM-like"/>
    <property type="match status" value="1"/>
</dbReference>
<comment type="caution">
    <text evidence="2">The sequence shown here is derived from an EMBL/GenBank/DDBJ whole genome shotgun (WGS) entry which is preliminary data.</text>
</comment>
<evidence type="ECO:0000259" key="1">
    <source>
        <dbReference type="Pfam" id="PF21743"/>
    </source>
</evidence>
<evidence type="ECO:0000313" key="3">
    <source>
        <dbReference type="Proteomes" id="UP001159364"/>
    </source>
</evidence>
<feature type="domain" description="PTM/DIR17-like Tudor" evidence="1">
    <location>
        <begin position="70"/>
        <end position="116"/>
    </location>
</feature>
<reference evidence="2 3" key="1">
    <citation type="submission" date="2021-09" db="EMBL/GenBank/DDBJ databases">
        <title>Genomic insights and catalytic innovation underlie evolution of tropane alkaloids biosynthesis.</title>
        <authorList>
            <person name="Wang Y.-J."/>
            <person name="Tian T."/>
            <person name="Huang J.-P."/>
            <person name="Huang S.-X."/>
        </authorList>
    </citation>
    <scope>NUCLEOTIDE SEQUENCE [LARGE SCALE GENOMIC DNA]</scope>
    <source>
        <strain evidence="2">KIB-2018</strain>
        <tissue evidence="2">Leaf</tissue>
    </source>
</reference>
<gene>
    <name evidence="2" type="ORF">K2173_022445</name>
</gene>
<evidence type="ECO:0000313" key="2">
    <source>
        <dbReference type="EMBL" id="KAJ8766386.1"/>
    </source>
</evidence>
<dbReference type="Proteomes" id="UP001159364">
    <property type="component" value="Linkage Group LG05"/>
</dbReference>
<name>A0AAV8THR1_9ROSI</name>
<dbReference type="Pfam" id="PF21743">
    <property type="entry name" value="PTM_DIR17_Tudor"/>
    <property type="match status" value="1"/>
</dbReference>
<proteinExistence type="predicted"/>
<dbReference type="PANTHER" id="PTHR37384">
    <property type="entry name" value="OS01G0835600 PROTEIN"/>
    <property type="match status" value="1"/>
</dbReference>
<organism evidence="2 3">
    <name type="scientific">Erythroxylum novogranatense</name>
    <dbReference type="NCBI Taxonomy" id="1862640"/>
    <lineage>
        <taxon>Eukaryota</taxon>
        <taxon>Viridiplantae</taxon>
        <taxon>Streptophyta</taxon>
        <taxon>Embryophyta</taxon>
        <taxon>Tracheophyta</taxon>
        <taxon>Spermatophyta</taxon>
        <taxon>Magnoliopsida</taxon>
        <taxon>eudicotyledons</taxon>
        <taxon>Gunneridae</taxon>
        <taxon>Pentapetalae</taxon>
        <taxon>rosids</taxon>
        <taxon>fabids</taxon>
        <taxon>Malpighiales</taxon>
        <taxon>Erythroxylaceae</taxon>
        <taxon>Erythroxylum</taxon>
    </lineage>
</organism>
<keyword evidence="3" id="KW-1185">Reference proteome</keyword>
<sequence>MNLSFNSYNSLSSIACLSSPKPELKKTTQASVGSGDIVDSTRVSGSESCRNATPSPELFGIAGYGEWFEGRRVRKLFGFENYLGNVTQFDKESGWFRVVYEDGDFEDLDWRELQEVFLPLDITVPLKSLAQKIIKKDLL</sequence>
<dbReference type="InterPro" id="IPR047365">
    <property type="entry name" value="Tudor_AtPTM-like"/>
</dbReference>
<dbReference type="AlphaFoldDB" id="A0AAV8THR1"/>